<name>A0ABW2RNN7_9BACL</name>
<sequence length="598" mass="71913">MSFFGVGEVYRNGYRVEHVVRFFDGELAVARKDEKRYYLQSALLQKQAPSRAIQQYRTLTHPLVLTFEEVYTEERSIVFIRPYEPIHPLREVISTREVDEDQVVEWGRQLLKLEAELKSKPMPMYLLLDPRNIGLNDQGELRVLFCGLEQITAQPRTLDWGSFLFSLLSGQYLDAPLEKFPSDFPCSKPMARLIQRSLKNESVESVLSQMDAYEKRKQGKGLLGFLFKSEKTDVETQTQTDKAVEPKVSDDPAPARPEDDPPFPSPETPEKTTPNEEAPEQLYQKIEEERLERLRLEFERRQEELLKKQREELERKQQELLEKQRLEFEQKEQELLARQREEFKQRIEEPDEQESWEREQEEKERLEQEQKEQERLAEEKRKREEEEQARLEAERRAWAERERERIEKEQEERVQAELERLKQERLEWEKKRQELERKEEEMRERLQKEFEELAQKLLAKQEEEFERRQEEMLKAQRELLESKTKERLEKQRQELEQTSKRYLITPQHTKPRASLFDLPPNDYKPKSEPEPPATAEEVKGEQATQEQPAKEEKQEREKQTGEAKERLQQEKLEHENQEHDQLAKQFEEYMKQMLGDES</sequence>
<feature type="region of interest" description="Disordered" evidence="1">
    <location>
        <begin position="480"/>
        <end position="598"/>
    </location>
</feature>
<dbReference type="EMBL" id="JBHTBW010000050">
    <property type="protein sequence ID" value="MFC7442479.1"/>
    <property type="molecule type" value="Genomic_DNA"/>
</dbReference>
<accession>A0ABW2RNN7</accession>
<dbReference type="SUPFAM" id="SSF56112">
    <property type="entry name" value="Protein kinase-like (PK-like)"/>
    <property type="match status" value="1"/>
</dbReference>
<evidence type="ECO:0000313" key="2">
    <source>
        <dbReference type="EMBL" id="MFC7442479.1"/>
    </source>
</evidence>
<organism evidence="2 3">
    <name type="scientific">Laceyella putida</name>
    <dbReference type="NCBI Taxonomy" id="110101"/>
    <lineage>
        <taxon>Bacteria</taxon>
        <taxon>Bacillati</taxon>
        <taxon>Bacillota</taxon>
        <taxon>Bacilli</taxon>
        <taxon>Bacillales</taxon>
        <taxon>Thermoactinomycetaceae</taxon>
        <taxon>Laceyella</taxon>
    </lineage>
</organism>
<dbReference type="Proteomes" id="UP001596500">
    <property type="component" value="Unassembled WGS sequence"/>
</dbReference>
<comment type="caution">
    <text evidence="2">The sequence shown here is derived from an EMBL/GenBank/DDBJ whole genome shotgun (WGS) entry which is preliminary data.</text>
</comment>
<feature type="compositionally biased region" description="Basic and acidic residues" evidence="1">
    <location>
        <begin position="548"/>
        <end position="590"/>
    </location>
</feature>
<feature type="region of interest" description="Disordered" evidence="1">
    <location>
        <begin position="234"/>
        <end position="286"/>
    </location>
</feature>
<dbReference type="RefSeq" id="WP_379866374.1">
    <property type="nucleotide sequence ID" value="NZ_JBHTBW010000050.1"/>
</dbReference>
<feature type="compositionally biased region" description="Basic and acidic residues" evidence="1">
    <location>
        <begin position="355"/>
        <end position="371"/>
    </location>
</feature>
<reference evidence="3" key="1">
    <citation type="journal article" date="2019" name="Int. J. Syst. Evol. Microbiol.">
        <title>The Global Catalogue of Microorganisms (GCM) 10K type strain sequencing project: providing services to taxonomists for standard genome sequencing and annotation.</title>
        <authorList>
            <consortium name="The Broad Institute Genomics Platform"/>
            <consortium name="The Broad Institute Genome Sequencing Center for Infectious Disease"/>
            <person name="Wu L."/>
            <person name="Ma J."/>
        </authorList>
    </citation>
    <scope>NUCLEOTIDE SEQUENCE [LARGE SCALE GENOMIC DNA]</scope>
    <source>
        <strain evidence="3">CGMCC 1.12942</strain>
    </source>
</reference>
<evidence type="ECO:0000256" key="1">
    <source>
        <dbReference type="SAM" id="MobiDB-lite"/>
    </source>
</evidence>
<proteinExistence type="predicted"/>
<keyword evidence="3" id="KW-1185">Reference proteome</keyword>
<evidence type="ECO:0000313" key="3">
    <source>
        <dbReference type="Proteomes" id="UP001596500"/>
    </source>
</evidence>
<gene>
    <name evidence="2" type="ORF">ACFQNG_15430</name>
</gene>
<protein>
    <submittedName>
        <fullName evidence="2">Uncharacterized protein</fullName>
    </submittedName>
</protein>
<dbReference type="InterPro" id="IPR011009">
    <property type="entry name" value="Kinase-like_dom_sf"/>
</dbReference>
<feature type="compositionally biased region" description="Basic and acidic residues" evidence="1">
    <location>
        <begin position="480"/>
        <end position="499"/>
    </location>
</feature>
<feature type="region of interest" description="Disordered" evidence="1">
    <location>
        <begin position="342"/>
        <end position="371"/>
    </location>
</feature>